<comment type="catalytic activity">
    <reaction evidence="1">
        <text>ATP + protein L-histidine = ADP + protein N-phospho-L-histidine.</text>
        <dbReference type="EC" id="2.7.13.3"/>
    </reaction>
</comment>
<comment type="subcellular location">
    <subcellularLocation>
        <location evidence="2">Cell membrane</location>
    </subcellularLocation>
</comment>
<dbReference type="InterPro" id="IPR001789">
    <property type="entry name" value="Sig_transdc_resp-reg_receiver"/>
</dbReference>
<dbReference type="Pfam" id="PF00072">
    <property type="entry name" value="Response_reg"/>
    <property type="match status" value="1"/>
</dbReference>
<dbReference type="SMART" id="SM00448">
    <property type="entry name" value="REC"/>
    <property type="match status" value="1"/>
</dbReference>
<evidence type="ECO:0000256" key="3">
    <source>
        <dbReference type="ARBA" id="ARBA00012438"/>
    </source>
</evidence>
<evidence type="ECO:0000259" key="13">
    <source>
        <dbReference type="PROSITE" id="PS50112"/>
    </source>
</evidence>
<feature type="domain" description="PAS" evidence="13">
    <location>
        <begin position="106"/>
        <end position="175"/>
    </location>
</feature>
<keyword evidence="5" id="KW-0808">Transferase</keyword>
<dbReference type="PANTHER" id="PTHR43065">
    <property type="entry name" value="SENSOR HISTIDINE KINASE"/>
    <property type="match status" value="1"/>
</dbReference>
<dbReference type="GO" id="GO:0000155">
    <property type="term" value="F:phosphorelay sensor kinase activity"/>
    <property type="evidence" value="ECO:0007669"/>
    <property type="project" value="InterPro"/>
</dbReference>
<dbReference type="InterPro" id="IPR000014">
    <property type="entry name" value="PAS"/>
</dbReference>
<evidence type="ECO:0000256" key="6">
    <source>
        <dbReference type="ARBA" id="ARBA00022741"/>
    </source>
</evidence>
<dbReference type="PROSITE" id="PS50109">
    <property type="entry name" value="HIS_KIN"/>
    <property type="match status" value="1"/>
</dbReference>
<keyword evidence="15" id="KW-1185">Reference proteome</keyword>
<dbReference type="Gene3D" id="3.40.50.2300">
    <property type="match status" value="1"/>
</dbReference>
<proteinExistence type="predicted"/>
<dbReference type="InterPro" id="IPR003594">
    <property type="entry name" value="HATPase_dom"/>
</dbReference>
<dbReference type="Pfam" id="PF02518">
    <property type="entry name" value="HATPase_c"/>
    <property type="match status" value="1"/>
</dbReference>
<dbReference type="SUPFAM" id="SSF52172">
    <property type="entry name" value="CheY-like"/>
    <property type="match status" value="1"/>
</dbReference>
<name>A0A8J3ZD81_9ACTN</name>
<dbReference type="Pfam" id="PF00989">
    <property type="entry name" value="PAS"/>
    <property type="match status" value="3"/>
</dbReference>
<dbReference type="NCBIfam" id="TIGR00229">
    <property type="entry name" value="sensory_box"/>
    <property type="match status" value="2"/>
</dbReference>
<evidence type="ECO:0000256" key="4">
    <source>
        <dbReference type="ARBA" id="ARBA00022553"/>
    </source>
</evidence>
<dbReference type="GO" id="GO:0006355">
    <property type="term" value="P:regulation of DNA-templated transcription"/>
    <property type="evidence" value="ECO:0007669"/>
    <property type="project" value="InterPro"/>
</dbReference>
<dbReference type="PROSITE" id="PS50112">
    <property type="entry name" value="PAS"/>
    <property type="match status" value="3"/>
</dbReference>
<dbReference type="InterPro" id="IPR036890">
    <property type="entry name" value="HATPase_C_sf"/>
</dbReference>
<protein>
    <recommendedName>
        <fullName evidence="3">histidine kinase</fullName>
        <ecNumber evidence="3">2.7.13.3</ecNumber>
    </recommendedName>
</protein>
<evidence type="ECO:0000256" key="9">
    <source>
        <dbReference type="ARBA" id="ARBA00023012"/>
    </source>
</evidence>
<dbReference type="Gene3D" id="3.30.450.20">
    <property type="entry name" value="PAS domain"/>
    <property type="match status" value="3"/>
</dbReference>
<dbReference type="SMART" id="SM00387">
    <property type="entry name" value="HATPase_c"/>
    <property type="match status" value="1"/>
</dbReference>
<dbReference type="EMBL" id="BOPG01000048">
    <property type="protein sequence ID" value="GIJ59640.1"/>
    <property type="molecule type" value="Genomic_DNA"/>
</dbReference>
<dbReference type="InterPro" id="IPR003661">
    <property type="entry name" value="HisK_dim/P_dom"/>
</dbReference>
<dbReference type="InterPro" id="IPR035965">
    <property type="entry name" value="PAS-like_dom_sf"/>
</dbReference>
<evidence type="ECO:0000256" key="1">
    <source>
        <dbReference type="ARBA" id="ARBA00000085"/>
    </source>
</evidence>
<evidence type="ECO:0000313" key="15">
    <source>
        <dbReference type="Proteomes" id="UP000612585"/>
    </source>
</evidence>
<dbReference type="SMART" id="SM00091">
    <property type="entry name" value="PAS"/>
    <property type="match status" value="3"/>
</dbReference>
<keyword evidence="8" id="KW-0067">ATP-binding</keyword>
<dbReference type="CDD" id="cd00130">
    <property type="entry name" value="PAS"/>
    <property type="match status" value="3"/>
</dbReference>
<evidence type="ECO:0000256" key="10">
    <source>
        <dbReference type="PROSITE-ProRule" id="PRU00169"/>
    </source>
</evidence>
<dbReference type="AlphaFoldDB" id="A0A8J3ZD81"/>
<evidence type="ECO:0000256" key="8">
    <source>
        <dbReference type="ARBA" id="ARBA00022840"/>
    </source>
</evidence>
<dbReference type="InterPro" id="IPR005467">
    <property type="entry name" value="His_kinase_dom"/>
</dbReference>
<organism evidence="14 15">
    <name type="scientific">Virgisporangium aurantiacum</name>
    <dbReference type="NCBI Taxonomy" id="175570"/>
    <lineage>
        <taxon>Bacteria</taxon>
        <taxon>Bacillati</taxon>
        <taxon>Actinomycetota</taxon>
        <taxon>Actinomycetes</taxon>
        <taxon>Micromonosporales</taxon>
        <taxon>Micromonosporaceae</taxon>
        <taxon>Virgisporangium</taxon>
    </lineage>
</organism>
<dbReference type="Gene3D" id="3.30.565.10">
    <property type="entry name" value="Histidine kinase-like ATPase, C-terminal domain"/>
    <property type="match status" value="1"/>
</dbReference>
<evidence type="ECO:0000259" key="11">
    <source>
        <dbReference type="PROSITE" id="PS50109"/>
    </source>
</evidence>
<dbReference type="SUPFAM" id="SSF47384">
    <property type="entry name" value="Homodimeric domain of signal transducing histidine kinase"/>
    <property type="match status" value="1"/>
</dbReference>
<keyword evidence="7" id="KW-0418">Kinase</keyword>
<evidence type="ECO:0000256" key="7">
    <source>
        <dbReference type="ARBA" id="ARBA00022777"/>
    </source>
</evidence>
<dbReference type="SMART" id="SM00388">
    <property type="entry name" value="HisKA"/>
    <property type="match status" value="1"/>
</dbReference>
<keyword evidence="4 10" id="KW-0597">Phosphoprotein</keyword>
<dbReference type="SUPFAM" id="SSF55785">
    <property type="entry name" value="PYP-like sensor domain (PAS domain)"/>
    <property type="match status" value="3"/>
</dbReference>
<dbReference type="PROSITE" id="PS50110">
    <property type="entry name" value="RESPONSE_REGULATORY"/>
    <property type="match status" value="1"/>
</dbReference>
<feature type="domain" description="Response regulatory" evidence="12">
    <location>
        <begin position="629"/>
        <end position="745"/>
    </location>
</feature>
<evidence type="ECO:0000256" key="2">
    <source>
        <dbReference type="ARBA" id="ARBA00004236"/>
    </source>
</evidence>
<keyword evidence="9" id="KW-0902">Two-component regulatory system</keyword>
<dbReference type="Proteomes" id="UP000612585">
    <property type="component" value="Unassembled WGS sequence"/>
</dbReference>
<evidence type="ECO:0000259" key="12">
    <source>
        <dbReference type="PROSITE" id="PS50110"/>
    </source>
</evidence>
<feature type="domain" description="PAS" evidence="13">
    <location>
        <begin position="10"/>
        <end position="53"/>
    </location>
</feature>
<dbReference type="Gene3D" id="1.10.287.130">
    <property type="match status" value="1"/>
</dbReference>
<feature type="domain" description="PAS" evidence="13">
    <location>
        <begin position="225"/>
        <end position="280"/>
    </location>
</feature>
<dbReference type="SUPFAM" id="SSF55874">
    <property type="entry name" value="ATPase domain of HSP90 chaperone/DNA topoisomerase II/histidine kinase"/>
    <property type="match status" value="1"/>
</dbReference>
<comment type="caution">
    <text evidence="14">The sequence shown here is derived from an EMBL/GenBank/DDBJ whole genome shotgun (WGS) entry which is preliminary data.</text>
</comment>
<evidence type="ECO:0000256" key="5">
    <source>
        <dbReference type="ARBA" id="ARBA00022679"/>
    </source>
</evidence>
<dbReference type="InterPro" id="IPR004358">
    <property type="entry name" value="Sig_transdc_His_kin-like_C"/>
</dbReference>
<dbReference type="PANTHER" id="PTHR43065:SF42">
    <property type="entry name" value="TWO-COMPONENT SENSOR PPRA"/>
    <property type="match status" value="1"/>
</dbReference>
<reference evidence="14" key="1">
    <citation type="submission" date="2021-01" db="EMBL/GenBank/DDBJ databases">
        <title>Whole genome shotgun sequence of Virgisporangium aurantiacum NBRC 16421.</title>
        <authorList>
            <person name="Komaki H."/>
            <person name="Tamura T."/>
        </authorList>
    </citation>
    <scope>NUCLEOTIDE SEQUENCE</scope>
    <source>
        <strain evidence="14">NBRC 16421</strain>
    </source>
</reference>
<sequence>MSPQLGYIWAAPDPILIVDADGLIEFVNMSALRLFDYTAPELIGQPVKVVLPDLRMPPFGPPVCEQHALRRDGSPLPAEVTVNQGDGEPAIVVVRDRTDRKRAAAAEARLALIVRSSHEAIIARNLDGIVTDWNPGATRLYGFRPEEVIGRRGADLVPEHRRVEEETIMAAVGRGQVIDRHRAVRHRKDGTPIQVSITMSPITDDDGEIVGVASISQAVSADELADAKIVGVLEAAPDAIVVTDAKGFIVLVNAQTSRLFGYHRDELVGQPVEMLVPTDRRRAHVAHRTRYVARPLTRPMGDGDEQLMAQRKDGILVPVDISLSSVQTDDGLLVAAAIRDATDRLTARAENDRLTAIAEQERLGRLLQQNQRMESLGQLAGGIAHDFNNLLAVIVNYAAFVAEAVGSAGEAEPDRWGPVTRDVEQLRSAADRGIALTHQLLAFGRREVSRPRPMTVNAVVNDVYRLLGRSLGEHVGLRCRLADDLWLVRADPAQIEQVLVNLALNARDAMPGGGTITITTENEVFTEHTDVVWPGRYVRIRVTDTGAGMPPEVMARAFEPFFTTRQRGEGSGLGLATVHGIVTEAAGSIRISSRPNNGTTVTILLPATDEPLRTGEKGAVLRSAGSGETVLICEDEPAIREVARRILARNGYEVILADDGLHAIRMASAHTGPLHLLLTDVVMPQVLGKDVAGAVRAVRGDVKVLFMSGYARPVLAGSGTLEAGVSLLAKPFSEEDLLAAVREVLDA</sequence>
<feature type="domain" description="Histidine kinase" evidence="11">
    <location>
        <begin position="382"/>
        <end position="609"/>
    </location>
</feature>
<dbReference type="EC" id="2.7.13.3" evidence="3"/>
<dbReference type="GO" id="GO:0005886">
    <property type="term" value="C:plasma membrane"/>
    <property type="evidence" value="ECO:0007669"/>
    <property type="project" value="UniProtKB-SubCell"/>
</dbReference>
<feature type="modified residue" description="4-aspartylphosphate" evidence="10">
    <location>
        <position position="680"/>
    </location>
</feature>
<dbReference type="InterPro" id="IPR011006">
    <property type="entry name" value="CheY-like_superfamily"/>
</dbReference>
<dbReference type="InterPro" id="IPR036097">
    <property type="entry name" value="HisK_dim/P_sf"/>
</dbReference>
<accession>A0A8J3ZD81</accession>
<dbReference type="PRINTS" id="PR00344">
    <property type="entry name" value="BCTRLSENSOR"/>
</dbReference>
<dbReference type="CDD" id="cd00082">
    <property type="entry name" value="HisKA"/>
    <property type="match status" value="1"/>
</dbReference>
<gene>
    <name evidence="14" type="ORF">Vau01_071560</name>
</gene>
<keyword evidence="6" id="KW-0547">Nucleotide-binding</keyword>
<dbReference type="GO" id="GO:0005524">
    <property type="term" value="F:ATP binding"/>
    <property type="evidence" value="ECO:0007669"/>
    <property type="project" value="UniProtKB-KW"/>
</dbReference>
<evidence type="ECO:0000313" key="14">
    <source>
        <dbReference type="EMBL" id="GIJ59640.1"/>
    </source>
</evidence>
<dbReference type="InterPro" id="IPR013767">
    <property type="entry name" value="PAS_fold"/>
</dbReference>